<name>A0AAD8TK39_LOLMU</name>
<dbReference type="InterPro" id="IPR002885">
    <property type="entry name" value="PPR_rpt"/>
</dbReference>
<dbReference type="Pfam" id="PF13041">
    <property type="entry name" value="PPR_2"/>
    <property type="match status" value="2"/>
</dbReference>
<dbReference type="PANTHER" id="PTHR47926">
    <property type="entry name" value="PENTATRICOPEPTIDE REPEAT-CONTAINING PROTEIN"/>
    <property type="match status" value="1"/>
</dbReference>
<keyword evidence="6" id="KW-1185">Reference proteome</keyword>
<protein>
    <recommendedName>
        <fullName evidence="7">Pentatricopeptide repeat-containing protein</fullName>
    </recommendedName>
</protein>
<dbReference type="Pfam" id="PF20431">
    <property type="entry name" value="E_motif"/>
    <property type="match status" value="1"/>
</dbReference>
<dbReference type="FunFam" id="1.25.40.10:FF:000334">
    <property type="entry name" value="Pentatricopeptide repeat-containing protein"/>
    <property type="match status" value="1"/>
</dbReference>
<dbReference type="NCBIfam" id="TIGR00756">
    <property type="entry name" value="PPR"/>
    <property type="match status" value="4"/>
</dbReference>
<evidence type="ECO:0000256" key="3">
    <source>
        <dbReference type="ARBA" id="ARBA00061659"/>
    </source>
</evidence>
<evidence type="ECO:0000256" key="2">
    <source>
        <dbReference type="ARBA" id="ARBA00022946"/>
    </source>
</evidence>
<evidence type="ECO:0008006" key="7">
    <source>
        <dbReference type="Google" id="ProtNLM"/>
    </source>
</evidence>
<keyword evidence="1" id="KW-0677">Repeat</keyword>
<gene>
    <name evidence="5" type="ORF">QYE76_043971</name>
</gene>
<evidence type="ECO:0000256" key="1">
    <source>
        <dbReference type="ARBA" id="ARBA00022737"/>
    </source>
</evidence>
<dbReference type="GO" id="GO:0009451">
    <property type="term" value="P:RNA modification"/>
    <property type="evidence" value="ECO:0007669"/>
    <property type="project" value="InterPro"/>
</dbReference>
<feature type="repeat" description="PPR" evidence="4">
    <location>
        <begin position="266"/>
        <end position="300"/>
    </location>
</feature>
<proteinExistence type="inferred from homology"/>
<accession>A0AAD8TK39</accession>
<feature type="repeat" description="PPR" evidence="4">
    <location>
        <begin position="204"/>
        <end position="238"/>
    </location>
</feature>
<feature type="repeat" description="PPR" evidence="4">
    <location>
        <begin position="368"/>
        <end position="402"/>
    </location>
</feature>
<dbReference type="Pfam" id="PF01535">
    <property type="entry name" value="PPR"/>
    <property type="match status" value="3"/>
</dbReference>
<comment type="similarity">
    <text evidence="3">Belongs to the PPR family. PCMP-E subfamily.</text>
</comment>
<dbReference type="PANTHER" id="PTHR47926:SF467">
    <property type="entry name" value="REPEAT-CONTAINING PROTEIN, PUTATIVE-RELATED"/>
    <property type="match status" value="1"/>
</dbReference>
<dbReference type="AlphaFoldDB" id="A0AAD8TK39"/>
<dbReference type="GO" id="GO:0048731">
    <property type="term" value="P:system development"/>
    <property type="evidence" value="ECO:0007669"/>
    <property type="project" value="UniProtKB-ARBA"/>
</dbReference>
<dbReference type="InterPro" id="IPR046848">
    <property type="entry name" value="E_motif"/>
</dbReference>
<dbReference type="PROSITE" id="PS51375">
    <property type="entry name" value="PPR"/>
    <property type="match status" value="3"/>
</dbReference>
<dbReference type="FunFam" id="1.25.40.10:FF:000125">
    <property type="entry name" value="Pentatricopeptide repeat-containing protein"/>
    <property type="match status" value="1"/>
</dbReference>
<dbReference type="SUPFAM" id="SSF48452">
    <property type="entry name" value="TPR-like"/>
    <property type="match status" value="1"/>
</dbReference>
<evidence type="ECO:0000313" key="6">
    <source>
        <dbReference type="Proteomes" id="UP001231189"/>
    </source>
</evidence>
<reference evidence="5" key="1">
    <citation type="submission" date="2023-07" db="EMBL/GenBank/DDBJ databases">
        <title>A chromosome-level genome assembly of Lolium multiflorum.</title>
        <authorList>
            <person name="Chen Y."/>
            <person name="Copetti D."/>
            <person name="Kolliker R."/>
            <person name="Studer B."/>
        </authorList>
    </citation>
    <scope>NUCLEOTIDE SEQUENCE</scope>
    <source>
        <strain evidence="5">02402/16</strain>
        <tissue evidence="5">Leaf</tissue>
    </source>
</reference>
<dbReference type="EMBL" id="JAUUTY010000002">
    <property type="protein sequence ID" value="KAK1683123.1"/>
    <property type="molecule type" value="Genomic_DNA"/>
</dbReference>
<evidence type="ECO:0000313" key="5">
    <source>
        <dbReference type="EMBL" id="KAK1683123.1"/>
    </source>
</evidence>
<keyword evidence="2" id="KW-0809">Transit peptide</keyword>
<dbReference type="GO" id="GO:0003723">
    <property type="term" value="F:RNA binding"/>
    <property type="evidence" value="ECO:0007669"/>
    <property type="project" value="InterPro"/>
</dbReference>
<evidence type="ECO:0000256" key="4">
    <source>
        <dbReference type="PROSITE-ProRule" id="PRU00708"/>
    </source>
</evidence>
<dbReference type="Proteomes" id="UP001231189">
    <property type="component" value="Unassembled WGS sequence"/>
</dbReference>
<sequence length="548" mass="59682">MRLAASRPSPPVATLLGRCRTPRCLAQLHARIVRLGLHNQHALLARFAAACDALAAPSVADSLLSALPPHAVPLSLRNTLLASLSRHSPLHAALAQFGLIRRNASPDAFSFPSLLRACARVPCVHTGSALHAAAIRLGVDTDLFVRTALIQFYGRCSSAGAARALFDSMIVASEVSWTSIIVAYVDCGDTLSARECFDRIPQRNVVHWNAMVHGYVKCGDLDSARRLFEEMPQRTAAAHTSLIGGYAKAGDMQGAKLLFDKLQDRDVFAWSAMISGYAQNGYPREALRIFNQFRQKDICPDELVIVALMTACSQLGNIMLAKWIEGYIVRYSIDMSNAHVLAGLVNMNAKCGNMERATVLFESMPVRDVFSYCSMMQGHCLHGSANKAVELFSRMLLEGLSPDNAVFTVVLTACNHAGLVEEGKKYFGMMKNEYLIVPCGDHYACLVSLLGRFGMLRDAYEIIKSMPGKPHPGSWGALLGGCILHGDVQLGKIAAQKLFEVEPDNAGNYVSLSNIYANIDRWVDVSQVRAEMTGKGITKIAGRTLVLQ</sequence>
<dbReference type="FunFam" id="1.25.40.10:FF:001156">
    <property type="entry name" value="Pentatricopeptide repeat-containing protein At5g61800"/>
    <property type="match status" value="1"/>
</dbReference>
<comment type="caution">
    <text evidence="5">The sequence shown here is derived from an EMBL/GenBank/DDBJ whole genome shotgun (WGS) entry which is preliminary data.</text>
</comment>
<dbReference type="InterPro" id="IPR011990">
    <property type="entry name" value="TPR-like_helical_dom_sf"/>
</dbReference>
<dbReference type="InterPro" id="IPR046960">
    <property type="entry name" value="PPR_At4g14850-like_plant"/>
</dbReference>
<dbReference type="Gene3D" id="1.25.40.10">
    <property type="entry name" value="Tetratricopeptide repeat domain"/>
    <property type="match status" value="3"/>
</dbReference>
<organism evidence="5 6">
    <name type="scientific">Lolium multiflorum</name>
    <name type="common">Italian ryegrass</name>
    <name type="synonym">Lolium perenne subsp. multiflorum</name>
    <dbReference type="NCBI Taxonomy" id="4521"/>
    <lineage>
        <taxon>Eukaryota</taxon>
        <taxon>Viridiplantae</taxon>
        <taxon>Streptophyta</taxon>
        <taxon>Embryophyta</taxon>
        <taxon>Tracheophyta</taxon>
        <taxon>Spermatophyta</taxon>
        <taxon>Magnoliopsida</taxon>
        <taxon>Liliopsida</taxon>
        <taxon>Poales</taxon>
        <taxon>Poaceae</taxon>
        <taxon>BOP clade</taxon>
        <taxon>Pooideae</taxon>
        <taxon>Poodae</taxon>
        <taxon>Poeae</taxon>
        <taxon>Poeae Chloroplast Group 2 (Poeae type)</taxon>
        <taxon>Loliodinae</taxon>
        <taxon>Loliinae</taxon>
        <taxon>Lolium</taxon>
    </lineage>
</organism>